<organism evidence="1">
    <name type="scientific">marine sediment metagenome</name>
    <dbReference type="NCBI Taxonomy" id="412755"/>
    <lineage>
        <taxon>unclassified sequences</taxon>
        <taxon>metagenomes</taxon>
        <taxon>ecological metagenomes</taxon>
    </lineage>
</organism>
<evidence type="ECO:0000313" key="1">
    <source>
        <dbReference type="EMBL" id="KKN65613.1"/>
    </source>
</evidence>
<dbReference type="AlphaFoldDB" id="A0A0F9VID9"/>
<protein>
    <submittedName>
        <fullName evidence="1">Uncharacterized protein</fullName>
    </submittedName>
</protein>
<gene>
    <name evidence="1" type="ORF">LCGC14_0479290</name>
</gene>
<proteinExistence type="predicted"/>
<reference evidence="1" key="1">
    <citation type="journal article" date="2015" name="Nature">
        <title>Complex archaea that bridge the gap between prokaryotes and eukaryotes.</title>
        <authorList>
            <person name="Spang A."/>
            <person name="Saw J.H."/>
            <person name="Jorgensen S.L."/>
            <person name="Zaremba-Niedzwiedzka K."/>
            <person name="Martijn J."/>
            <person name="Lind A.E."/>
            <person name="van Eijk R."/>
            <person name="Schleper C."/>
            <person name="Guy L."/>
            <person name="Ettema T.J."/>
        </authorList>
    </citation>
    <scope>NUCLEOTIDE SEQUENCE</scope>
</reference>
<dbReference type="EMBL" id="LAZR01000519">
    <property type="protein sequence ID" value="KKN65613.1"/>
    <property type="molecule type" value="Genomic_DNA"/>
</dbReference>
<accession>A0A0F9VID9</accession>
<sequence>MRNMTNESKKYRIPTERGNYYCNIWLTLYDGGSDQWLYVCRDGLAYIFIDIIDMPAACGHDADHRWYVRVCVVDLFAIPMTTVASALQSCGYEEPLDFKKEEDRLAIAEMLYSYGASGTLWEGSGGDVSFDNYGNLNESYDENCPHFRRLRKEAREFGKELLSKNDGLYRDELMNTKVVNDIGQTAQEFMIGIGGHWAALHRIKELGDRATPKQQIVLKMYQSAGTTLGAGPVPENLML</sequence>
<comment type="caution">
    <text evidence="1">The sequence shown here is derived from an EMBL/GenBank/DDBJ whole genome shotgun (WGS) entry which is preliminary data.</text>
</comment>
<name>A0A0F9VID9_9ZZZZ</name>